<name>A0A1E3QJY9_9ASCO</name>
<dbReference type="EMBL" id="KV454437">
    <property type="protein sequence ID" value="ODQ78001.1"/>
    <property type="molecule type" value="Genomic_DNA"/>
</dbReference>
<reference evidence="2" key="1">
    <citation type="submission" date="2016-05" db="EMBL/GenBank/DDBJ databases">
        <title>Comparative genomics of biotechnologically important yeasts.</title>
        <authorList>
            <consortium name="DOE Joint Genome Institute"/>
            <person name="Riley R."/>
            <person name="Haridas S."/>
            <person name="Wolfe K.H."/>
            <person name="Lopes M.R."/>
            <person name="Hittinger C.T."/>
            <person name="Goker M."/>
            <person name="Salamov A."/>
            <person name="Wisecaver J."/>
            <person name="Long T.M."/>
            <person name="Aerts A.L."/>
            <person name="Barry K."/>
            <person name="Choi C."/>
            <person name="Clum A."/>
            <person name="Coughlan A.Y."/>
            <person name="Deshpande S."/>
            <person name="Douglass A.P."/>
            <person name="Hanson S.J."/>
            <person name="Klenk H.-P."/>
            <person name="Labutti K."/>
            <person name="Lapidus A."/>
            <person name="Lindquist E."/>
            <person name="Lipzen A."/>
            <person name="Meier-Kolthoff J.P."/>
            <person name="Ohm R.A."/>
            <person name="Otillar R.P."/>
            <person name="Pangilinan J."/>
            <person name="Peng Y."/>
            <person name="Rokas A."/>
            <person name="Rosa C.A."/>
            <person name="Scheuner C."/>
            <person name="Sibirny A.A."/>
            <person name="Slot J.C."/>
            <person name="Stielow J.B."/>
            <person name="Sun H."/>
            <person name="Kurtzman C.P."/>
            <person name="Blackwell M."/>
            <person name="Grigoriev I.V."/>
            <person name="Jeffries T.W."/>
        </authorList>
    </citation>
    <scope>NUCLEOTIDE SEQUENCE [LARGE SCALE GENOMIC DNA]</scope>
    <source>
        <strain evidence="2">NRRL Y-12698</strain>
    </source>
</reference>
<dbReference type="Proteomes" id="UP000094336">
    <property type="component" value="Unassembled WGS sequence"/>
</dbReference>
<dbReference type="AlphaFoldDB" id="A0A1E3QJY9"/>
<evidence type="ECO:0000313" key="1">
    <source>
        <dbReference type="EMBL" id="ODQ78001.1"/>
    </source>
</evidence>
<evidence type="ECO:0000313" key="2">
    <source>
        <dbReference type="Proteomes" id="UP000094336"/>
    </source>
</evidence>
<protein>
    <submittedName>
        <fullName evidence="1">Uncharacterized protein</fullName>
    </submittedName>
</protein>
<keyword evidence="2" id="KW-1185">Reference proteome</keyword>
<accession>A0A1E3QJY9</accession>
<dbReference type="RefSeq" id="XP_018983329.1">
    <property type="nucleotide sequence ID" value="XM_019132917.1"/>
</dbReference>
<sequence length="81" mass="9366">MTSVEIEFDIVSKTLKLVSYHKMVRRIALEASVSPYQITQVSYISIRSPGRSKLRRPIVIYPMQLPGEQSRSRLTNRESEL</sequence>
<dbReference type="GeneID" id="30150770"/>
<proteinExistence type="predicted"/>
<gene>
    <name evidence="1" type="ORF">BABINDRAFT_91196</name>
</gene>
<organism evidence="1 2">
    <name type="scientific">Babjeviella inositovora NRRL Y-12698</name>
    <dbReference type="NCBI Taxonomy" id="984486"/>
    <lineage>
        <taxon>Eukaryota</taxon>
        <taxon>Fungi</taxon>
        <taxon>Dikarya</taxon>
        <taxon>Ascomycota</taxon>
        <taxon>Saccharomycotina</taxon>
        <taxon>Pichiomycetes</taxon>
        <taxon>Serinales incertae sedis</taxon>
        <taxon>Babjeviella</taxon>
    </lineage>
</organism>